<dbReference type="GO" id="GO:0000160">
    <property type="term" value="P:phosphorelay signal transduction system"/>
    <property type="evidence" value="ECO:0007669"/>
    <property type="project" value="InterPro"/>
</dbReference>
<evidence type="ECO:0000256" key="1">
    <source>
        <dbReference type="ARBA" id="ARBA00005820"/>
    </source>
</evidence>
<comment type="similarity">
    <text evidence="1">Belongs to the AfsR/DnrI/RedD regulatory family.</text>
</comment>
<evidence type="ECO:0000256" key="3">
    <source>
        <dbReference type="ARBA" id="ARBA00023125"/>
    </source>
</evidence>
<dbReference type="RefSeq" id="WP_106243258.1">
    <property type="nucleotide sequence ID" value="NZ_JBFAIL010000006.1"/>
</dbReference>
<keyword evidence="4" id="KW-0804">Transcription</keyword>
<accession>A0A2T0MXF6</accession>
<dbReference type="Pfam" id="PF00486">
    <property type="entry name" value="Trans_reg_C"/>
    <property type="match status" value="1"/>
</dbReference>
<protein>
    <submittedName>
        <fullName evidence="7">DNA-binding SARP family transcriptional activator</fullName>
    </submittedName>
</protein>
<dbReference type="CDD" id="cd15831">
    <property type="entry name" value="BTAD"/>
    <property type="match status" value="1"/>
</dbReference>
<dbReference type="SUPFAM" id="SSF48452">
    <property type="entry name" value="TPR-like"/>
    <property type="match status" value="1"/>
</dbReference>
<feature type="DNA-binding region" description="OmpR/PhoB-type" evidence="5">
    <location>
        <begin position="1"/>
        <end position="97"/>
    </location>
</feature>
<dbReference type="InterPro" id="IPR001867">
    <property type="entry name" value="OmpR/PhoB-type_DNA-bd"/>
</dbReference>
<dbReference type="SMART" id="SM00862">
    <property type="entry name" value="Trans_reg_C"/>
    <property type="match status" value="1"/>
</dbReference>
<dbReference type="GO" id="GO:0006355">
    <property type="term" value="P:regulation of DNA-templated transcription"/>
    <property type="evidence" value="ECO:0007669"/>
    <property type="project" value="InterPro"/>
</dbReference>
<dbReference type="Proteomes" id="UP000238312">
    <property type="component" value="Unassembled WGS sequence"/>
</dbReference>
<sequence length="265" mass="30382">MTRLRVLGTLELEIQDKIYSPRPPKQRQVLGLLSVRANRIVSLESIIEELWGDAPPRSATTTAQTYVYQIRKNLGRLCDGPEGELLETASPGYILHLAPEQLDVAVFREHLANARAHFKEGDRVEASRLLWRALRLWRGGALEDIPRGPLLRAHVAHLEEQRLQALEMRIQMDLLMNRHRDMVGELKQLIAEYPLNEWFYAQLMRTLQRSGRRGEALQVYQVLRRTLQEELGIEPSLELQQLQRAVLKSGEAGQEHLRVPSVEAG</sequence>
<dbReference type="Gene3D" id="1.25.40.10">
    <property type="entry name" value="Tetratricopeptide repeat domain"/>
    <property type="match status" value="1"/>
</dbReference>
<evidence type="ECO:0000256" key="4">
    <source>
        <dbReference type="ARBA" id="ARBA00023163"/>
    </source>
</evidence>
<dbReference type="AlphaFoldDB" id="A0A2T0MXF6"/>
<comment type="caution">
    <text evidence="7">The sequence shown here is derived from an EMBL/GenBank/DDBJ whole genome shotgun (WGS) entry which is preliminary data.</text>
</comment>
<dbReference type="PANTHER" id="PTHR35807:SF1">
    <property type="entry name" value="TRANSCRIPTIONAL REGULATOR REDD"/>
    <property type="match status" value="1"/>
</dbReference>
<proteinExistence type="inferred from homology"/>
<dbReference type="OrthoDB" id="4054020at2"/>
<dbReference type="PROSITE" id="PS51755">
    <property type="entry name" value="OMPR_PHOB"/>
    <property type="match status" value="1"/>
</dbReference>
<dbReference type="InterPro" id="IPR016032">
    <property type="entry name" value="Sig_transdc_resp-reg_C-effctor"/>
</dbReference>
<name>A0A2T0MXF6_9ACTN</name>
<dbReference type="InterPro" id="IPR005158">
    <property type="entry name" value="BTAD"/>
</dbReference>
<evidence type="ECO:0000313" key="8">
    <source>
        <dbReference type="Proteomes" id="UP000238312"/>
    </source>
</evidence>
<gene>
    <name evidence="7" type="ORF">B0I32_110231</name>
</gene>
<evidence type="ECO:0000256" key="2">
    <source>
        <dbReference type="ARBA" id="ARBA00023015"/>
    </source>
</evidence>
<evidence type="ECO:0000256" key="5">
    <source>
        <dbReference type="PROSITE-ProRule" id="PRU01091"/>
    </source>
</evidence>
<dbReference type="SUPFAM" id="SSF46894">
    <property type="entry name" value="C-terminal effector domain of the bipartite response regulators"/>
    <property type="match status" value="1"/>
</dbReference>
<dbReference type="PANTHER" id="PTHR35807">
    <property type="entry name" value="TRANSCRIPTIONAL REGULATOR REDD-RELATED"/>
    <property type="match status" value="1"/>
</dbReference>
<reference evidence="7 8" key="1">
    <citation type="submission" date="2018-03" db="EMBL/GenBank/DDBJ databases">
        <title>Genomic Encyclopedia of Type Strains, Phase III (KMG-III): the genomes of soil and plant-associated and newly described type strains.</title>
        <authorList>
            <person name="Whitman W."/>
        </authorList>
    </citation>
    <scope>NUCLEOTIDE SEQUENCE [LARGE SCALE GENOMIC DNA]</scope>
    <source>
        <strain evidence="7 8">CGMCC 4.7104</strain>
    </source>
</reference>
<feature type="domain" description="OmpR/PhoB-type" evidence="6">
    <location>
        <begin position="1"/>
        <end position="97"/>
    </location>
</feature>
<dbReference type="InterPro" id="IPR051677">
    <property type="entry name" value="AfsR-DnrI-RedD_regulator"/>
</dbReference>
<dbReference type="SMART" id="SM01043">
    <property type="entry name" value="BTAD"/>
    <property type="match status" value="1"/>
</dbReference>
<dbReference type="Gene3D" id="1.10.10.10">
    <property type="entry name" value="Winged helix-like DNA-binding domain superfamily/Winged helix DNA-binding domain"/>
    <property type="match status" value="1"/>
</dbReference>
<keyword evidence="2" id="KW-0805">Transcription regulation</keyword>
<evidence type="ECO:0000259" key="6">
    <source>
        <dbReference type="PROSITE" id="PS51755"/>
    </source>
</evidence>
<keyword evidence="3 5" id="KW-0238">DNA-binding</keyword>
<dbReference type="InterPro" id="IPR036388">
    <property type="entry name" value="WH-like_DNA-bd_sf"/>
</dbReference>
<dbReference type="GO" id="GO:0003677">
    <property type="term" value="F:DNA binding"/>
    <property type="evidence" value="ECO:0007669"/>
    <property type="project" value="UniProtKB-UniRule"/>
</dbReference>
<dbReference type="InterPro" id="IPR011990">
    <property type="entry name" value="TPR-like_helical_dom_sf"/>
</dbReference>
<evidence type="ECO:0000313" key="7">
    <source>
        <dbReference type="EMBL" id="PRX63779.1"/>
    </source>
</evidence>
<dbReference type="Pfam" id="PF03704">
    <property type="entry name" value="BTAD"/>
    <property type="match status" value="1"/>
</dbReference>
<dbReference type="EMBL" id="PVNG01000010">
    <property type="protein sequence ID" value="PRX63779.1"/>
    <property type="molecule type" value="Genomic_DNA"/>
</dbReference>
<keyword evidence="8" id="KW-1185">Reference proteome</keyword>
<organism evidence="7 8">
    <name type="scientific">Nonomuraea fuscirosea</name>
    <dbReference type="NCBI Taxonomy" id="1291556"/>
    <lineage>
        <taxon>Bacteria</taxon>
        <taxon>Bacillati</taxon>
        <taxon>Actinomycetota</taxon>
        <taxon>Actinomycetes</taxon>
        <taxon>Streptosporangiales</taxon>
        <taxon>Streptosporangiaceae</taxon>
        <taxon>Nonomuraea</taxon>
    </lineage>
</organism>